<comment type="subcellular location">
    <subcellularLocation>
        <location evidence="1">Cell inner membrane</location>
    </subcellularLocation>
</comment>
<keyword evidence="4" id="KW-0808">Transferase</keyword>
<sequence length="308" mass="35559">MHNHAVWMEHPERGSVLLMRVLVRIALHAGRRVTRILLFPICLYFFLFSPSALKAVRTYLTRAKNHRPNAFDLFHHLFVFATTQLDRVYFLNGQSDLFDIRVHGEKELVDLLGLGQGCFLMGAHLGSFEVLRIRGFQQSGIHVSTLMFKEHAHKINSLLHMINPEAPYEIIPSGRIDSMFKVHEQVDRGGCIGILADRSLNENATRRLSFLEAPADFPLGPFRLATMLGRPMVFMVGLFRGGNRYDIYFERISCTKKNTSKDMAEQALVDYVQRLEHYCRLAPYNWFNFYEFWAHDNTCVKGDAARIH</sequence>
<evidence type="ECO:0000256" key="3">
    <source>
        <dbReference type="ARBA" id="ARBA00022519"/>
    </source>
</evidence>
<keyword evidence="6" id="KW-0012">Acyltransferase</keyword>
<evidence type="ECO:0000256" key="4">
    <source>
        <dbReference type="ARBA" id="ARBA00022679"/>
    </source>
</evidence>
<dbReference type="InterPro" id="IPR014548">
    <property type="entry name" value="Ac_Trasf"/>
</dbReference>
<dbReference type="PIRSF" id="PIRSF028561">
    <property type="entry name" value="Ac_Trasf"/>
    <property type="match status" value="1"/>
</dbReference>
<dbReference type="GO" id="GO:0016746">
    <property type="term" value="F:acyltransferase activity"/>
    <property type="evidence" value="ECO:0007669"/>
    <property type="project" value="UniProtKB-KW"/>
</dbReference>
<dbReference type="InterPro" id="IPR004960">
    <property type="entry name" value="LipA_acyltrans"/>
</dbReference>
<name>A0A7C3LRT5_9BACT</name>
<keyword evidence="2" id="KW-1003">Cell membrane</keyword>
<reference evidence="8" key="1">
    <citation type="journal article" date="2020" name="mSystems">
        <title>Genome- and Community-Level Interaction Insights into Carbon Utilization and Element Cycling Functions of Hydrothermarchaeota in Hydrothermal Sediment.</title>
        <authorList>
            <person name="Zhou Z."/>
            <person name="Liu Y."/>
            <person name="Xu W."/>
            <person name="Pan J."/>
            <person name="Luo Z.H."/>
            <person name="Li M."/>
        </authorList>
    </citation>
    <scope>NUCLEOTIDE SEQUENCE [LARGE SCALE GENOMIC DNA]</scope>
    <source>
        <strain evidence="8">SpSt-902</strain>
    </source>
</reference>
<dbReference type="GO" id="GO:0005886">
    <property type="term" value="C:plasma membrane"/>
    <property type="evidence" value="ECO:0007669"/>
    <property type="project" value="UniProtKB-SubCell"/>
</dbReference>
<dbReference type="EMBL" id="DTMM01000074">
    <property type="protein sequence ID" value="HFT93022.1"/>
    <property type="molecule type" value="Genomic_DNA"/>
</dbReference>
<keyword evidence="7" id="KW-0812">Transmembrane</keyword>
<keyword evidence="7" id="KW-1133">Transmembrane helix</keyword>
<proteinExistence type="predicted"/>
<evidence type="ECO:0000256" key="2">
    <source>
        <dbReference type="ARBA" id="ARBA00022475"/>
    </source>
</evidence>
<dbReference type="PANTHER" id="PTHR30606">
    <property type="entry name" value="LIPID A BIOSYNTHESIS LAUROYL ACYLTRANSFERASE"/>
    <property type="match status" value="1"/>
</dbReference>
<protein>
    <submittedName>
        <fullName evidence="8">Acyl-CoA synthetase</fullName>
    </submittedName>
</protein>
<evidence type="ECO:0000256" key="6">
    <source>
        <dbReference type="ARBA" id="ARBA00023315"/>
    </source>
</evidence>
<evidence type="ECO:0000313" key="8">
    <source>
        <dbReference type="EMBL" id="HFT93022.1"/>
    </source>
</evidence>
<dbReference type="CDD" id="cd07984">
    <property type="entry name" value="LPLAT_LABLAT-like"/>
    <property type="match status" value="1"/>
</dbReference>
<comment type="caution">
    <text evidence="8">The sequence shown here is derived from an EMBL/GenBank/DDBJ whole genome shotgun (WGS) entry which is preliminary data.</text>
</comment>
<evidence type="ECO:0000256" key="5">
    <source>
        <dbReference type="ARBA" id="ARBA00023136"/>
    </source>
</evidence>
<evidence type="ECO:0000256" key="1">
    <source>
        <dbReference type="ARBA" id="ARBA00004533"/>
    </source>
</evidence>
<dbReference type="PANTHER" id="PTHR30606:SF9">
    <property type="entry name" value="LIPID A BIOSYNTHESIS LAUROYLTRANSFERASE"/>
    <property type="match status" value="1"/>
</dbReference>
<feature type="transmembrane region" description="Helical" evidence="7">
    <location>
        <begin position="36"/>
        <end position="56"/>
    </location>
</feature>
<keyword evidence="5 7" id="KW-0472">Membrane</keyword>
<dbReference type="GO" id="GO:0009247">
    <property type="term" value="P:glycolipid biosynthetic process"/>
    <property type="evidence" value="ECO:0007669"/>
    <property type="project" value="UniProtKB-ARBA"/>
</dbReference>
<evidence type="ECO:0000256" key="7">
    <source>
        <dbReference type="SAM" id="Phobius"/>
    </source>
</evidence>
<accession>A0A7C3LRT5</accession>
<keyword evidence="3" id="KW-0997">Cell inner membrane</keyword>
<gene>
    <name evidence="8" type="ORF">ENX03_03580</name>
</gene>
<dbReference type="AlphaFoldDB" id="A0A7C3LRT5"/>
<organism evidence="8">
    <name type="scientific">Leptospirillum ferriphilum</name>
    <dbReference type="NCBI Taxonomy" id="178606"/>
    <lineage>
        <taxon>Bacteria</taxon>
        <taxon>Pseudomonadati</taxon>
        <taxon>Nitrospirota</taxon>
        <taxon>Nitrospiria</taxon>
        <taxon>Nitrospirales</taxon>
        <taxon>Nitrospiraceae</taxon>
        <taxon>Leptospirillum</taxon>
    </lineage>
</organism>